<evidence type="ECO:0000256" key="9">
    <source>
        <dbReference type="ARBA" id="ARBA00022842"/>
    </source>
</evidence>
<keyword evidence="5" id="KW-0819">tRNA processing</keyword>
<comment type="subcellular location">
    <subcellularLocation>
        <location evidence="1">Cytoplasm</location>
    </subcellularLocation>
</comment>
<evidence type="ECO:0000256" key="3">
    <source>
        <dbReference type="ARBA" id="ARBA00019010"/>
    </source>
</evidence>
<dbReference type="GO" id="GO:0046872">
    <property type="term" value="F:metal ion binding"/>
    <property type="evidence" value="ECO:0007669"/>
    <property type="project" value="UniProtKB-KW"/>
</dbReference>
<reference evidence="11 12" key="1">
    <citation type="journal article" date="2016" name="Nat. Commun.">
        <title>Thousands of microbial genomes shed light on interconnected biogeochemical processes in an aquifer system.</title>
        <authorList>
            <person name="Anantharaman K."/>
            <person name="Brown C.T."/>
            <person name="Hug L.A."/>
            <person name="Sharon I."/>
            <person name="Castelle C.J."/>
            <person name="Probst A.J."/>
            <person name="Thomas B.C."/>
            <person name="Singh A."/>
            <person name="Wilkins M.J."/>
            <person name="Karaoz U."/>
            <person name="Brodie E.L."/>
            <person name="Williams K.H."/>
            <person name="Hubbard S.S."/>
            <person name="Banfield J.F."/>
        </authorList>
    </citation>
    <scope>NUCLEOTIDE SEQUENCE [LARGE SCALE GENOMIC DNA]</scope>
</reference>
<dbReference type="Gene3D" id="3.40.50.300">
    <property type="entry name" value="P-loop containing nucleotide triphosphate hydrolases"/>
    <property type="match status" value="1"/>
</dbReference>
<keyword evidence="8" id="KW-0067">ATP-binding</keyword>
<keyword evidence="11" id="KW-0808">Transferase</keyword>
<dbReference type="GO" id="GO:0005524">
    <property type="term" value="F:ATP binding"/>
    <property type="evidence" value="ECO:0007669"/>
    <property type="project" value="UniProtKB-KW"/>
</dbReference>
<evidence type="ECO:0000256" key="8">
    <source>
        <dbReference type="ARBA" id="ARBA00022840"/>
    </source>
</evidence>
<evidence type="ECO:0000256" key="6">
    <source>
        <dbReference type="ARBA" id="ARBA00022723"/>
    </source>
</evidence>
<dbReference type="NCBIfam" id="TIGR00150">
    <property type="entry name" value="T6A_YjeE"/>
    <property type="match status" value="1"/>
</dbReference>
<dbReference type="PANTHER" id="PTHR33540">
    <property type="entry name" value="TRNA THREONYLCARBAMOYLADENOSINE BIOSYNTHESIS PROTEIN TSAE"/>
    <property type="match status" value="1"/>
</dbReference>
<dbReference type="SUPFAM" id="SSF52540">
    <property type="entry name" value="P-loop containing nucleoside triphosphate hydrolases"/>
    <property type="match status" value="1"/>
</dbReference>
<evidence type="ECO:0000256" key="5">
    <source>
        <dbReference type="ARBA" id="ARBA00022694"/>
    </source>
</evidence>
<dbReference type="EMBL" id="MFLM01000019">
    <property type="protein sequence ID" value="OGG67906.1"/>
    <property type="molecule type" value="Genomic_DNA"/>
</dbReference>
<comment type="similarity">
    <text evidence="2">Belongs to the TsaE family.</text>
</comment>
<protein>
    <recommendedName>
        <fullName evidence="3">tRNA threonylcarbamoyladenosine biosynthesis protein TsaE</fullName>
    </recommendedName>
    <alternativeName>
        <fullName evidence="10">t(6)A37 threonylcarbamoyladenosine biosynthesis protein TsaE</fullName>
    </alternativeName>
</protein>
<dbReference type="GO" id="GO:0002949">
    <property type="term" value="P:tRNA threonylcarbamoyladenosine modification"/>
    <property type="evidence" value="ECO:0007669"/>
    <property type="project" value="InterPro"/>
</dbReference>
<gene>
    <name evidence="11" type="ORF">A3C95_00205</name>
</gene>
<evidence type="ECO:0000313" key="12">
    <source>
        <dbReference type="Proteomes" id="UP000177107"/>
    </source>
</evidence>
<keyword evidence="9" id="KW-0460">Magnesium</keyword>
<dbReference type="Proteomes" id="UP000177107">
    <property type="component" value="Unassembled WGS sequence"/>
</dbReference>
<comment type="caution">
    <text evidence="11">The sequence shown here is derived from an EMBL/GenBank/DDBJ whole genome shotgun (WGS) entry which is preliminary data.</text>
</comment>
<evidence type="ECO:0000256" key="2">
    <source>
        <dbReference type="ARBA" id="ARBA00007599"/>
    </source>
</evidence>
<dbReference type="PANTHER" id="PTHR33540:SF2">
    <property type="entry name" value="TRNA THREONYLCARBAMOYLADENOSINE BIOSYNTHESIS PROTEIN TSAE"/>
    <property type="match status" value="1"/>
</dbReference>
<sequence length="186" mass="20039">MAVGSDFGDSLATRRPSHLKCVGRLFFLGGSIQLTARSTMRTMEKVVGDLEALAAEAASFVAGLHPAKESATLVTLEGELGAGKTAFVKAAAKALRVDELVTSPTFVLEKIYQLASQPFARLVHIDAYRFDKGSDLAPLGFNELMKDTHNLVMLEWPERVRGALPKPAHALMLTTLPDGSRKIAYG</sequence>
<organism evidence="11 12">
    <name type="scientific">Candidatus Kaiserbacteria bacterium RIFCSPHIGHO2_02_FULL_56_30</name>
    <dbReference type="NCBI Taxonomy" id="1798499"/>
    <lineage>
        <taxon>Bacteria</taxon>
        <taxon>Candidatus Kaiseribacteriota</taxon>
    </lineage>
</organism>
<dbReference type="InterPro" id="IPR027417">
    <property type="entry name" value="P-loop_NTPase"/>
</dbReference>
<dbReference type="GO" id="GO:0016740">
    <property type="term" value="F:transferase activity"/>
    <property type="evidence" value="ECO:0007669"/>
    <property type="project" value="UniProtKB-KW"/>
</dbReference>
<dbReference type="AlphaFoldDB" id="A0A1F6E2Q2"/>
<name>A0A1F6E2Q2_9BACT</name>
<dbReference type="STRING" id="1798499.A3C95_00205"/>
<proteinExistence type="inferred from homology"/>
<evidence type="ECO:0000256" key="4">
    <source>
        <dbReference type="ARBA" id="ARBA00022490"/>
    </source>
</evidence>
<dbReference type="InterPro" id="IPR003442">
    <property type="entry name" value="T6A_TsaE"/>
</dbReference>
<dbReference type="GO" id="GO:0005737">
    <property type="term" value="C:cytoplasm"/>
    <property type="evidence" value="ECO:0007669"/>
    <property type="project" value="UniProtKB-SubCell"/>
</dbReference>
<accession>A0A1F6E2Q2</accession>
<keyword evidence="4" id="KW-0963">Cytoplasm</keyword>
<dbReference type="Pfam" id="PF02367">
    <property type="entry name" value="TsaE"/>
    <property type="match status" value="1"/>
</dbReference>
<evidence type="ECO:0000313" key="11">
    <source>
        <dbReference type="EMBL" id="OGG67906.1"/>
    </source>
</evidence>
<evidence type="ECO:0000256" key="7">
    <source>
        <dbReference type="ARBA" id="ARBA00022741"/>
    </source>
</evidence>
<keyword evidence="6" id="KW-0479">Metal-binding</keyword>
<evidence type="ECO:0000256" key="10">
    <source>
        <dbReference type="ARBA" id="ARBA00032441"/>
    </source>
</evidence>
<keyword evidence="7" id="KW-0547">Nucleotide-binding</keyword>
<evidence type="ECO:0000256" key="1">
    <source>
        <dbReference type="ARBA" id="ARBA00004496"/>
    </source>
</evidence>